<sequence>MDGGTLYSIGELARRTGLTVKAVRFYSDCGIVPPTGRSPAGYRLYDTGAAARLDLVRTLRDLGIGLPAIRRVVDGELSLAQVAAAHAEALAVQIRVLRLRRAVATAVARRGPTPEEMNLMHRLARLSEDERQRLTGDFLDFVFGGLDADLAGIRRTMTPELPDDPEDEQIEAWIELAELVRDPEFGALMRRLAEQHLADRANADGPRPDAVAIVRDQVAPALAAGVDSASPQADAIIAAVTARYAVLVGSPDDTALRLRLLTVLETAADPRRQTYLRLLAVVNGWPPPDDPTPTLTWFADALRTRTPD</sequence>
<comment type="caution">
    <text evidence="3">The sequence shown here is derived from an EMBL/GenBank/DDBJ whole genome shotgun (WGS) entry which is preliminary data.</text>
</comment>
<keyword evidence="1" id="KW-0238">DNA-binding</keyword>
<proteinExistence type="predicted"/>
<protein>
    <submittedName>
        <fullName evidence="3">MerR family transcriptional regulator</fullName>
    </submittedName>
</protein>
<dbReference type="Proteomes" id="UP001447516">
    <property type="component" value="Unassembled WGS sequence"/>
</dbReference>
<keyword evidence="4" id="KW-1185">Reference proteome</keyword>
<reference evidence="3 4" key="1">
    <citation type="submission" date="2024-05" db="EMBL/GenBank/DDBJ databases">
        <title>Microbispora sp.ZYX-F-249.</title>
        <authorList>
            <person name="Xie H."/>
        </authorList>
    </citation>
    <scope>NUCLEOTIDE SEQUENCE [LARGE SCALE GENOMIC DNA]</scope>
    <source>
        <strain evidence="3 4">ZYX-F-249</strain>
    </source>
</reference>
<dbReference type="CDD" id="cd00592">
    <property type="entry name" value="HTH_MerR-like"/>
    <property type="match status" value="1"/>
</dbReference>
<evidence type="ECO:0000313" key="4">
    <source>
        <dbReference type="Proteomes" id="UP001447516"/>
    </source>
</evidence>
<organism evidence="3 4">
    <name type="scientific">Microbispora maris</name>
    <dbReference type="NCBI Taxonomy" id="3144104"/>
    <lineage>
        <taxon>Bacteria</taxon>
        <taxon>Bacillati</taxon>
        <taxon>Actinomycetota</taxon>
        <taxon>Actinomycetes</taxon>
        <taxon>Streptosporangiales</taxon>
        <taxon>Streptosporangiaceae</taxon>
        <taxon>Microbispora</taxon>
    </lineage>
</organism>
<name>A0ABV0B0Y8_9ACTN</name>
<dbReference type="RefSeq" id="WP_346231023.1">
    <property type="nucleotide sequence ID" value="NZ_JBDJAW010000081.1"/>
</dbReference>
<dbReference type="SUPFAM" id="SSF46955">
    <property type="entry name" value="Putative DNA-binding domain"/>
    <property type="match status" value="1"/>
</dbReference>
<dbReference type="Pfam" id="PF13411">
    <property type="entry name" value="MerR_1"/>
    <property type="match status" value="1"/>
</dbReference>
<dbReference type="PRINTS" id="PR00040">
    <property type="entry name" value="HTHMERR"/>
</dbReference>
<evidence type="ECO:0000256" key="1">
    <source>
        <dbReference type="ARBA" id="ARBA00023125"/>
    </source>
</evidence>
<dbReference type="PANTHER" id="PTHR30204:SF93">
    <property type="entry name" value="HTH MERR-TYPE DOMAIN-CONTAINING PROTEIN"/>
    <property type="match status" value="1"/>
</dbReference>
<dbReference type="InterPro" id="IPR047057">
    <property type="entry name" value="MerR_fam"/>
</dbReference>
<feature type="domain" description="HTH merR-type" evidence="2">
    <location>
        <begin position="6"/>
        <end position="75"/>
    </location>
</feature>
<dbReference type="PANTHER" id="PTHR30204">
    <property type="entry name" value="REDOX-CYCLING DRUG-SENSING TRANSCRIPTIONAL ACTIVATOR SOXR"/>
    <property type="match status" value="1"/>
</dbReference>
<dbReference type="Gene3D" id="1.10.1660.10">
    <property type="match status" value="1"/>
</dbReference>
<dbReference type="EMBL" id="JBDJAW010000081">
    <property type="protein sequence ID" value="MEN3541193.1"/>
    <property type="molecule type" value="Genomic_DNA"/>
</dbReference>
<evidence type="ECO:0000259" key="2">
    <source>
        <dbReference type="PROSITE" id="PS50937"/>
    </source>
</evidence>
<dbReference type="InterPro" id="IPR000551">
    <property type="entry name" value="MerR-type_HTH_dom"/>
</dbReference>
<dbReference type="SMART" id="SM00422">
    <property type="entry name" value="HTH_MERR"/>
    <property type="match status" value="1"/>
</dbReference>
<evidence type="ECO:0000313" key="3">
    <source>
        <dbReference type="EMBL" id="MEN3541193.1"/>
    </source>
</evidence>
<dbReference type="InterPro" id="IPR009061">
    <property type="entry name" value="DNA-bd_dom_put_sf"/>
</dbReference>
<dbReference type="PROSITE" id="PS50937">
    <property type="entry name" value="HTH_MERR_2"/>
    <property type="match status" value="1"/>
</dbReference>
<gene>
    <name evidence="3" type="ORF">AAH991_39190</name>
</gene>
<accession>A0ABV0B0Y8</accession>